<feature type="transmembrane region" description="Helical" evidence="8">
    <location>
        <begin position="170"/>
        <end position="191"/>
    </location>
</feature>
<feature type="domain" description="Major facilitator superfamily (MFS) profile" evidence="10">
    <location>
        <begin position="1"/>
        <end position="458"/>
    </location>
</feature>
<evidence type="ECO:0000256" key="6">
    <source>
        <dbReference type="ARBA" id="ARBA00023136"/>
    </source>
</evidence>
<keyword evidence="12" id="KW-1185">Reference proteome</keyword>
<dbReference type="Pfam" id="PF07690">
    <property type="entry name" value="MFS_1"/>
    <property type="match status" value="1"/>
</dbReference>
<comment type="caution">
    <text evidence="11">The sequence shown here is derived from an EMBL/GenBank/DDBJ whole genome shotgun (WGS) entry which is preliminary data.</text>
</comment>
<organism evidence="11 12">
    <name type="scientific">Trichomalopsis sarcophagae</name>
    <dbReference type="NCBI Taxonomy" id="543379"/>
    <lineage>
        <taxon>Eukaryota</taxon>
        <taxon>Metazoa</taxon>
        <taxon>Ecdysozoa</taxon>
        <taxon>Arthropoda</taxon>
        <taxon>Hexapoda</taxon>
        <taxon>Insecta</taxon>
        <taxon>Pterygota</taxon>
        <taxon>Neoptera</taxon>
        <taxon>Endopterygota</taxon>
        <taxon>Hymenoptera</taxon>
        <taxon>Apocrita</taxon>
        <taxon>Proctotrupomorpha</taxon>
        <taxon>Chalcidoidea</taxon>
        <taxon>Pteromalidae</taxon>
        <taxon>Pteromalinae</taxon>
        <taxon>Trichomalopsis</taxon>
    </lineage>
</organism>
<evidence type="ECO:0000256" key="9">
    <source>
        <dbReference type="SAM" id="SignalP"/>
    </source>
</evidence>
<keyword evidence="5 8" id="KW-1133">Transmembrane helix</keyword>
<accession>A0A232F5M1</accession>
<dbReference type="GO" id="GO:0015293">
    <property type="term" value="F:symporter activity"/>
    <property type="evidence" value="ECO:0007669"/>
    <property type="project" value="UniProtKB-KW"/>
</dbReference>
<dbReference type="GO" id="GO:0006820">
    <property type="term" value="P:monoatomic anion transport"/>
    <property type="evidence" value="ECO:0007669"/>
    <property type="project" value="TreeGrafter"/>
</dbReference>
<evidence type="ECO:0000313" key="12">
    <source>
        <dbReference type="Proteomes" id="UP000215335"/>
    </source>
</evidence>
<keyword evidence="7" id="KW-0175">Coiled coil</keyword>
<feature type="coiled-coil region" evidence="7">
    <location>
        <begin position="537"/>
        <end position="564"/>
    </location>
</feature>
<evidence type="ECO:0000256" key="8">
    <source>
        <dbReference type="SAM" id="Phobius"/>
    </source>
</evidence>
<dbReference type="InterPro" id="IPR036259">
    <property type="entry name" value="MFS_trans_sf"/>
</dbReference>
<feature type="transmembrane region" description="Helical" evidence="8">
    <location>
        <begin position="311"/>
        <end position="329"/>
    </location>
</feature>
<evidence type="ECO:0000256" key="5">
    <source>
        <dbReference type="ARBA" id="ARBA00022989"/>
    </source>
</evidence>
<keyword evidence="2" id="KW-0813">Transport</keyword>
<dbReference type="STRING" id="543379.A0A232F5M1"/>
<dbReference type="InterPro" id="IPR020846">
    <property type="entry name" value="MFS_dom"/>
</dbReference>
<keyword evidence="6 8" id="KW-0472">Membrane</keyword>
<keyword evidence="3 8" id="KW-0812">Transmembrane</keyword>
<feature type="transmembrane region" description="Helical" evidence="8">
    <location>
        <begin position="197"/>
        <end position="216"/>
    </location>
</feature>
<feature type="transmembrane region" description="Helical" evidence="8">
    <location>
        <begin position="434"/>
        <end position="453"/>
    </location>
</feature>
<gene>
    <name evidence="11" type="ORF">TSAR_011161</name>
</gene>
<feature type="transmembrane region" description="Helical" evidence="8">
    <location>
        <begin position="105"/>
        <end position="127"/>
    </location>
</feature>
<dbReference type="PANTHER" id="PTHR11662:SF79">
    <property type="entry name" value="NA[+]-DEPENDENT INORGANIC PHOSPHATE COTRANSPORTER, ISOFORM A"/>
    <property type="match status" value="1"/>
</dbReference>
<dbReference type="InterPro" id="IPR050382">
    <property type="entry name" value="MFS_Na/Anion_cotransporter"/>
</dbReference>
<evidence type="ECO:0000256" key="1">
    <source>
        <dbReference type="ARBA" id="ARBA00004141"/>
    </source>
</evidence>
<feature type="transmembrane region" description="Helical" evidence="8">
    <location>
        <begin position="133"/>
        <end position="150"/>
    </location>
</feature>
<dbReference type="InterPro" id="IPR011701">
    <property type="entry name" value="MFS"/>
</dbReference>
<keyword evidence="4" id="KW-0769">Symport</keyword>
<dbReference type="GO" id="GO:0016020">
    <property type="term" value="C:membrane"/>
    <property type="evidence" value="ECO:0007669"/>
    <property type="project" value="UniProtKB-SubCell"/>
</dbReference>
<dbReference type="CDD" id="cd17318">
    <property type="entry name" value="MFS_SLC17"/>
    <property type="match status" value="1"/>
</dbReference>
<comment type="subcellular location">
    <subcellularLocation>
        <location evidence="1">Membrane</location>
        <topology evidence="1">Multi-pass membrane protein</topology>
    </subcellularLocation>
</comment>
<protein>
    <recommendedName>
        <fullName evidence="10">Major facilitator superfamily (MFS) profile domain-containing protein</fullName>
    </recommendedName>
</protein>
<dbReference type="SUPFAM" id="SSF103473">
    <property type="entry name" value="MFS general substrate transporter"/>
    <property type="match status" value="1"/>
</dbReference>
<feature type="transmembrane region" description="Helical" evidence="8">
    <location>
        <begin position="341"/>
        <end position="372"/>
    </location>
</feature>
<dbReference type="Gene3D" id="1.20.1250.20">
    <property type="entry name" value="MFS general substrate transporter like domains"/>
    <property type="match status" value="2"/>
</dbReference>
<proteinExistence type="predicted"/>
<evidence type="ECO:0000256" key="3">
    <source>
        <dbReference type="ARBA" id="ARBA00022692"/>
    </source>
</evidence>
<dbReference type="Proteomes" id="UP000215335">
    <property type="component" value="Unassembled WGS sequence"/>
</dbReference>
<dbReference type="PANTHER" id="PTHR11662">
    <property type="entry name" value="SOLUTE CARRIER FAMILY 17"/>
    <property type="match status" value="1"/>
</dbReference>
<name>A0A232F5M1_9HYME</name>
<dbReference type="FunFam" id="1.20.1250.20:FF:000003">
    <property type="entry name" value="Solute carrier family 17 member 3"/>
    <property type="match status" value="1"/>
</dbReference>
<evidence type="ECO:0000259" key="10">
    <source>
        <dbReference type="PROSITE" id="PS50850"/>
    </source>
</evidence>
<evidence type="ECO:0000256" key="4">
    <source>
        <dbReference type="ARBA" id="ARBA00022847"/>
    </source>
</evidence>
<feature type="chain" id="PRO_5013234842" description="Major facilitator superfamily (MFS) profile domain-containing protein" evidence="9">
    <location>
        <begin position="24"/>
        <end position="638"/>
    </location>
</feature>
<feature type="transmembrane region" description="Helical" evidence="8">
    <location>
        <begin position="396"/>
        <end position="422"/>
    </location>
</feature>
<feature type="signal peptide" evidence="9">
    <location>
        <begin position="1"/>
        <end position="23"/>
    </location>
</feature>
<evidence type="ECO:0000256" key="2">
    <source>
        <dbReference type="ARBA" id="ARBA00022448"/>
    </source>
</evidence>
<dbReference type="EMBL" id="NNAY01000880">
    <property type="protein sequence ID" value="OXU26091.1"/>
    <property type="molecule type" value="Genomic_DNA"/>
</dbReference>
<dbReference type="AlphaFoldDB" id="A0A232F5M1"/>
<evidence type="ECO:0000256" key="7">
    <source>
        <dbReference type="SAM" id="Coils"/>
    </source>
</evidence>
<sequence>MLRINLNLAIVTMVVPHAKSAAASECLQDKPAGNTSLHNYQDPANFTSVVGQNFTSTTMLSKDEWNDRFQWNEYQQGLVLGAYYWIHWLSQLPGGLLARKYGTKIVFGMGNLLVALVGFLIPVATHYSLNSLIFLRLLQGFFSGIVWPSMHDMTAKWIPPNERSRFVSSYLGSSVGAAITYPLCASIIDAYGWEAVFYITSMLGLVWYVFWLFLVYDSPRQHPRITDDEKNYILKSLAESTDEHNESSDMKSKKVPWKAILTSGPFWVTILAHWGGLWGFITFMTQAPSYFNYVQGWNIQATGMLSGLPHIARMAFSYVFSILADWLLRTKRMSLTGVRKLANFVCAGGQCILTIGLSFSGCAPILAAFFMISGTAINGAISSGTIPSFVDLSPNYASILFGINNLMTAPTGFLSPMVVGMLTNDNQTIGQWRLVFLISAVNLGLSCLVHLIWGTSEEQPWNHYARERSSKKAEEAGLEGEELVAMKPGTETNGKLAIEQEKRKDSKIKSIHCRIKNELAPIIKSRESEEEVVPSIREIHKQENEELERTYENMMTQFATLSAEYKEETNRISTNYKYEVEEYKRNKTLFSLVAKSIRQAFYIRAQIESKQANFIDYAFPESQADSTEDNSDCCCHQE</sequence>
<evidence type="ECO:0000313" key="11">
    <source>
        <dbReference type="EMBL" id="OXU26091.1"/>
    </source>
</evidence>
<dbReference type="PROSITE" id="PS50850">
    <property type="entry name" value="MFS"/>
    <property type="match status" value="1"/>
</dbReference>
<reference evidence="11 12" key="1">
    <citation type="journal article" date="2017" name="Curr. Biol.">
        <title>The Evolution of Venom by Co-option of Single-Copy Genes.</title>
        <authorList>
            <person name="Martinson E.O."/>
            <person name="Mrinalini"/>
            <person name="Kelkar Y.D."/>
            <person name="Chang C.H."/>
            <person name="Werren J.H."/>
        </authorList>
    </citation>
    <scope>NUCLEOTIDE SEQUENCE [LARGE SCALE GENOMIC DNA]</scope>
    <source>
        <strain evidence="11 12">Alberta</strain>
        <tissue evidence="11">Whole body</tissue>
    </source>
</reference>
<dbReference type="OrthoDB" id="2985014at2759"/>
<feature type="transmembrane region" description="Helical" evidence="8">
    <location>
        <begin position="259"/>
        <end position="281"/>
    </location>
</feature>
<keyword evidence="9" id="KW-0732">Signal</keyword>